<dbReference type="Proteomes" id="UP000507222">
    <property type="component" value="Unassembled WGS sequence"/>
</dbReference>
<dbReference type="AlphaFoldDB" id="A0A6J5VNQ0"/>
<dbReference type="PANTHER" id="PTHR47718:SF17">
    <property type="entry name" value="PROTEIN FAR1-RELATED SEQUENCE 5-LIKE"/>
    <property type="match status" value="1"/>
</dbReference>
<evidence type="ECO:0000313" key="1">
    <source>
        <dbReference type="EMBL" id="CAB4289297.1"/>
    </source>
</evidence>
<protein>
    <submittedName>
        <fullName evidence="1">Uncharacterized protein</fullName>
    </submittedName>
</protein>
<sequence>MNLLEACNAQSLINLFKHKQVEDPMFFYTVQAMANAISTIFLGTCHCLWTWHISRNETLKLVSYYAIPEFKRLFNKCLKGGEAKSEFECTWNEMISKFDLADNTWLKTLYQFCEKWCPVFSLDT</sequence>
<evidence type="ECO:0000313" key="2">
    <source>
        <dbReference type="Proteomes" id="UP000507222"/>
    </source>
</evidence>
<gene>
    <name evidence="1" type="ORF">CURHAP_LOCUS47868</name>
</gene>
<reference evidence="1 2" key="1">
    <citation type="submission" date="2020-05" db="EMBL/GenBank/DDBJ databases">
        <authorList>
            <person name="Campoy J."/>
            <person name="Schneeberger K."/>
            <person name="Spophaly S."/>
        </authorList>
    </citation>
    <scope>NUCLEOTIDE SEQUENCE [LARGE SCALE GENOMIC DNA]</scope>
    <source>
        <strain evidence="1">PruArmRojPasFocal</strain>
    </source>
</reference>
<dbReference type="EMBL" id="CAEKDK010000008">
    <property type="protein sequence ID" value="CAB4289297.1"/>
    <property type="molecule type" value="Genomic_DNA"/>
</dbReference>
<dbReference type="PANTHER" id="PTHR47718">
    <property type="entry name" value="OS01G0519700 PROTEIN"/>
    <property type="match status" value="1"/>
</dbReference>
<organism evidence="1 2">
    <name type="scientific">Prunus armeniaca</name>
    <name type="common">Apricot</name>
    <name type="synonym">Armeniaca vulgaris</name>
    <dbReference type="NCBI Taxonomy" id="36596"/>
    <lineage>
        <taxon>Eukaryota</taxon>
        <taxon>Viridiplantae</taxon>
        <taxon>Streptophyta</taxon>
        <taxon>Embryophyta</taxon>
        <taxon>Tracheophyta</taxon>
        <taxon>Spermatophyta</taxon>
        <taxon>Magnoliopsida</taxon>
        <taxon>eudicotyledons</taxon>
        <taxon>Gunneridae</taxon>
        <taxon>Pentapetalae</taxon>
        <taxon>rosids</taxon>
        <taxon>fabids</taxon>
        <taxon>Rosales</taxon>
        <taxon>Rosaceae</taxon>
        <taxon>Amygdaloideae</taxon>
        <taxon>Amygdaleae</taxon>
        <taxon>Prunus</taxon>
    </lineage>
</organism>
<name>A0A6J5VNQ0_PRUAR</name>
<proteinExistence type="predicted"/>
<accession>A0A6J5VNQ0</accession>